<evidence type="ECO:0000313" key="4">
    <source>
        <dbReference type="EMBL" id="KAA8681602.1"/>
    </source>
</evidence>
<name>A0A5M9P6G4_9VIBR</name>
<dbReference type="InterPro" id="IPR027385">
    <property type="entry name" value="Beta-barrel_OMP"/>
</dbReference>
<feature type="domain" description="Outer membrane protein beta-barrel" evidence="3">
    <location>
        <begin position="5"/>
        <end position="187"/>
    </location>
</feature>
<feature type="signal peptide" evidence="2">
    <location>
        <begin position="1"/>
        <end position="19"/>
    </location>
</feature>
<dbReference type="Gene3D" id="2.40.160.20">
    <property type="match status" value="1"/>
</dbReference>
<comment type="caution">
    <text evidence="4">The sequence shown here is derived from an EMBL/GenBank/DDBJ whole genome shotgun (WGS) entry which is preliminary data.</text>
</comment>
<accession>A0A5M9P6G4</accession>
<evidence type="ECO:0000313" key="5">
    <source>
        <dbReference type="Proteomes" id="UP000322521"/>
    </source>
</evidence>
<reference evidence="4 5" key="1">
    <citation type="submission" date="2019-09" db="EMBL/GenBank/DDBJ databases">
        <title>Draft genome sequence of various Type strains from the CCUG.</title>
        <authorList>
            <person name="Pineiro-Iglesias B."/>
            <person name="Tunovic T."/>
            <person name="Unosson C."/>
            <person name="Inganas E."/>
            <person name="Ohlen M."/>
            <person name="Cardew S."/>
            <person name="Jensie-Markopoulos S."/>
            <person name="Salva-Serra F."/>
            <person name="Jaen-Luchoro D."/>
            <person name="Karlsson R."/>
            <person name="Svensson-Stadler L."/>
            <person name="Chun J."/>
            <person name="Moore E."/>
        </authorList>
    </citation>
    <scope>NUCLEOTIDE SEQUENCE [LARGE SCALE GENOMIC DNA]</scope>
    <source>
        <strain evidence="4 5">CCUG 56969T</strain>
    </source>
</reference>
<proteinExistence type="predicted"/>
<dbReference type="Proteomes" id="UP000322521">
    <property type="component" value="Unassembled WGS sequence"/>
</dbReference>
<dbReference type="SUPFAM" id="SSF56925">
    <property type="entry name" value="OMPA-like"/>
    <property type="match status" value="1"/>
</dbReference>
<evidence type="ECO:0000256" key="2">
    <source>
        <dbReference type="SAM" id="SignalP"/>
    </source>
</evidence>
<dbReference type="OrthoDB" id="5879887at2"/>
<feature type="chain" id="PRO_5024297519" evidence="2">
    <location>
        <begin position="20"/>
        <end position="187"/>
    </location>
</feature>
<dbReference type="RefSeq" id="WP_086714398.1">
    <property type="nucleotide sequence ID" value="NZ_AP025493.1"/>
</dbReference>
<dbReference type="InterPro" id="IPR011250">
    <property type="entry name" value="OMP/PagP_B-barrel"/>
</dbReference>
<evidence type="ECO:0000256" key="1">
    <source>
        <dbReference type="ARBA" id="ARBA00022729"/>
    </source>
</evidence>
<dbReference type="EMBL" id="VXJS01000001">
    <property type="protein sequence ID" value="KAA8681602.1"/>
    <property type="molecule type" value="Genomic_DNA"/>
</dbReference>
<dbReference type="Pfam" id="PF13505">
    <property type="entry name" value="OMP_b-brl"/>
    <property type="match status" value="1"/>
</dbReference>
<keyword evidence="1 2" id="KW-0732">Signal</keyword>
<dbReference type="AlphaFoldDB" id="A0A5M9P6G4"/>
<gene>
    <name evidence="4" type="ORF">F4W18_03325</name>
</gene>
<evidence type="ECO:0000259" key="3">
    <source>
        <dbReference type="Pfam" id="PF13505"/>
    </source>
</evidence>
<organism evidence="4 5">
    <name type="scientific">Vibrio gigantis</name>
    <dbReference type="NCBI Taxonomy" id="296199"/>
    <lineage>
        <taxon>Bacteria</taxon>
        <taxon>Pseudomonadati</taxon>
        <taxon>Pseudomonadota</taxon>
        <taxon>Gammaproteobacteria</taxon>
        <taxon>Vibrionales</taxon>
        <taxon>Vibrionaceae</taxon>
        <taxon>Vibrio</taxon>
    </lineage>
</organism>
<sequence length="187" mass="20012">MKKTLLTLMLVSVSSSTFANGFYVGTAYSQLGHGKVAYSEEVSSDDGFTVSAGYDFELGSVFTLAAEVEYKDLGGVVEREYVGQGSYAQVDLSATSIGINAIPKFYVSDNFYLLGKVGLHNVSYTAKITTNVTNQFNSTIEESAVELGYGGGLGYHFGPLTAQTTYEVVSVKNSDISSINIGAKYNF</sequence>
<keyword evidence="5" id="KW-1185">Reference proteome</keyword>
<protein>
    <submittedName>
        <fullName evidence="4">Porin family protein</fullName>
    </submittedName>
</protein>